<dbReference type="OMA" id="ENTSREW"/>
<feature type="domain" description="DUF7067" evidence="3">
    <location>
        <begin position="88"/>
        <end position="141"/>
    </location>
</feature>
<dbReference type="KEGG" id="mpp:MICPUCDRAFT_51248"/>
<evidence type="ECO:0000313" key="4">
    <source>
        <dbReference type="EMBL" id="EEH54371.1"/>
    </source>
</evidence>
<dbReference type="OrthoDB" id="498982at2759"/>
<organism evidence="5">
    <name type="scientific">Micromonas pusilla (strain CCMP1545)</name>
    <name type="common">Picoplanktonic green alga</name>
    <dbReference type="NCBI Taxonomy" id="564608"/>
    <lineage>
        <taxon>Eukaryota</taxon>
        <taxon>Viridiplantae</taxon>
        <taxon>Chlorophyta</taxon>
        <taxon>Mamiellophyceae</taxon>
        <taxon>Mamiellales</taxon>
        <taxon>Mamiellaceae</taxon>
        <taxon>Micromonas</taxon>
    </lineage>
</organism>
<feature type="compositionally biased region" description="Basic and acidic residues" evidence="2">
    <location>
        <begin position="951"/>
        <end position="961"/>
    </location>
</feature>
<gene>
    <name evidence="4" type="ORF">MICPUCDRAFT_51248</name>
</gene>
<evidence type="ECO:0000259" key="3">
    <source>
        <dbReference type="Pfam" id="PF23229"/>
    </source>
</evidence>
<name>C1N137_MICPC</name>
<evidence type="ECO:0000313" key="5">
    <source>
        <dbReference type="Proteomes" id="UP000001876"/>
    </source>
</evidence>
<reference evidence="4 5" key="1">
    <citation type="journal article" date="2009" name="Science">
        <title>Green evolution and dynamic adaptations revealed by genomes of the marine picoeukaryotes Micromonas.</title>
        <authorList>
            <person name="Worden A.Z."/>
            <person name="Lee J.H."/>
            <person name="Mock T."/>
            <person name="Rouze P."/>
            <person name="Simmons M.P."/>
            <person name="Aerts A.L."/>
            <person name="Allen A.E."/>
            <person name="Cuvelier M.L."/>
            <person name="Derelle E."/>
            <person name="Everett M.V."/>
            <person name="Foulon E."/>
            <person name="Grimwood J."/>
            <person name="Gundlach H."/>
            <person name="Henrissat B."/>
            <person name="Napoli C."/>
            <person name="McDonald S.M."/>
            <person name="Parker M.S."/>
            <person name="Rombauts S."/>
            <person name="Salamov A."/>
            <person name="Von Dassow P."/>
            <person name="Badger J.H."/>
            <person name="Coutinho P.M."/>
            <person name="Demir E."/>
            <person name="Dubchak I."/>
            <person name="Gentemann C."/>
            <person name="Eikrem W."/>
            <person name="Gready J.E."/>
            <person name="John U."/>
            <person name="Lanier W."/>
            <person name="Lindquist E.A."/>
            <person name="Lucas S."/>
            <person name="Mayer K.F."/>
            <person name="Moreau H."/>
            <person name="Not F."/>
            <person name="Otillar R."/>
            <person name="Panaud O."/>
            <person name="Pangilinan J."/>
            <person name="Paulsen I."/>
            <person name="Piegu B."/>
            <person name="Poliakov A."/>
            <person name="Robbens S."/>
            <person name="Schmutz J."/>
            <person name="Toulza E."/>
            <person name="Wyss T."/>
            <person name="Zelensky A."/>
            <person name="Zhou K."/>
            <person name="Armbrust E.V."/>
            <person name="Bhattacharya D."/>
            <person name="Goodenough U.W."/>
            <person name="Van de Peer Y."/>
            <person name="Grigoriev I.V."/>
        </authorList>
    </citation>
    <scope>NUCLEOTIDE SEQUENCE [LARGE SCALE GENOMIC DNA]</scope>
    <source>
        <strain evidence="4 5">CCMP1545</strain>
    </source>
</reference>
<dbReference type="RefSeq" id="XP_003061741.1">
    <property type="nucleotide sequence ID" value="XM_003061695.1"/>
</dbReference>
<evidence type="ECO:0000256" key="1">
    <source>
        <dbReference type="SAM" id="Coils"/>
    </source>
</evidence>
<dbReference type="AlphaFoldDB" id="C1N137"/>
<proteinExistence type="predicted"/>
<dbReference type="STRING" id="564608.C1N137"/>
<dbReference type="GeneID" id="9686943"/>
<feature type="coiled-coil region" evidence="1">
    <location>
        <begin position="394"/>
        <end position="459"/>
    </location>
</feature>
<feature type="region of interest" description="Disordered" evidence="2">
    <location>
        <begin position="932"/>
        <end position="968"/>
    </location>
</feature>
<accession>C1N137</accession>
<protein>
    <submittedName>
        <fullName evidence="4">Predicted protein</fullName>
    </submittedName>
</protein>
<dbReference type="InterPro" id="IPR055495">
    <property type="entry name" value="CWD_DUF7067"/>
</dbReference>
<evidence type="ECO:0000256" key="2">
    <source>
        <dbReference type="SAM" id="MobiDB-lite"/>
    </source>
</evidence>
<sequence length="968" mass="101730">MASFALRANPALARAPVAARRGAGRVRVATTRVAAARRPARVFASADGAADGHFDEEKLNAEARAAVEQRILELVPADALNAVDIPTNLTEIRAYVRWEEAGKPENTSREWQSREYQAALVDLKLELLSGGSLNEIRRRYNVECVDGQDGRVGSFDHSLVPAVRRAQAVAAEPGYYNNVVASVPMAVNVPEVIAAIDAAAAIDAPAPARPPADQRRSRAAVDLIEMDDLEARIAAAARASPLLEEMTLLEAAANAMAEESADLTDIDRKAAAFGDAAFAEALKESASELAANSAVEDAEAELAAAKAALDAARAKREAAAGSLAEETAEEFDARIAAAAASLTTPPTADGKGNVPFQTAFDSTEDAINTRKAAIKADKAAKFEDDHAKLRAEAAARVERELEKLRVREELARAEDEAKATAMKRAAELKEAKAAAEAELRAAEAEMRAARAALAATAKSSDKAKMSAAAFNAAHDHPASSKADKKNVTDVELDNALPAALKGTDADITVKANVNEIKETSVKKLKAAEELRAAAKAKREAIPDEDEELNVLVSAIDAETDAKLLAMEEEHRREVEELQKGHDDLLAALKEATANENADDLVALRAELEDALDALESVTERNKDLKSKLAQARISLAKAKAQVESGAKAKEELVEAKTQSEADQFLIATLKKQLKSALAKEAAATERATAAEKEAAALAATAVVDGEEVETLKKELAEALDVVAEFKAAWEADRKVIALLSGKMTAEQAKSGVSPSEGFSANPVGSVLNWANQVVGVSAAAIKARTPPPSDAAADALNKSSRRLQDARAAARAQSDKETNYARMGGSATVARIRAGKDGAVGVGQVVDESTRERQMNWLAAAEEAAAEAAAEEAKAPTASPVVEKIVADVVADASAEEKEKEKTPEVVAYAPSSPAAVQVTDAKSNAVPSIKMPAAPATEDDGAKLVAAAAEGEKEVKKTPEAEDEPLF</sequence>
<dbReference type="EMBL" id="GG663744">
    <property type="protein sequence ID" value="EEH54371.1"/>
    <property type="molecule type" value="Genomic_DNA"/>
</dbReference>
<keyword evidence="5" id="KW-1185">Reference proteome</keyword>
<feature type="coiled-coil region" evidence="1">
    <location>
        <begin position="567"/>
        <end position="641"/>
    </location>
</feature>
<keyword evidence="1" id="KW-0175">Coiled coil</keyword>
<dbReference type="Proteomes" id="UP000001876">
    <property type="component" value="Unassembled WGS sequence"/>
</dbReference>
<dbReference type="Pfam" id="PF23229">
    <property type="entry name" value="DUF7067"/>
    <property type="match status" value="1"/>
</dbReference>
<feature type="coiled-coil region" evidence="1">
    <location>
        <begin position="666"/>
        <end position="728"/>
    </location>
</feature>